<keyword evidence="6" id="KW-0560">Oxidoreductase</keyword>
<dbReference type="eggNOG" id="KOG1324">
    <property type="taxonomic scope" value="Eukaryota"/>
</dbReference>
<comment type="similarity">
    <text evidence="2 8">Belongs to the dihydrofolate reductase family.</text>
</comment>
<dbReference type="FunFam" id="3.40.430.10:FF:000002">
    <property type="entry name" value="Dihydrofolate reductase"/>
    <property type="match status" value="1"/>
</dbReference>
<evidence type="ECO:0000256" key="2">
    <source>
        <dbReference type="ARBA" id="ARBA00009539"/>
    </source>
</evidence>
<dbReference type="GO" id="GO:0046654">
    <property type="term" value="P:tetrahydrofolate biosynthetic process"/>
    <property type="evidence" value="ECO:0000318"/>
    <property type="project" value="GO_Central"/>
</dbReference>
<dbReference type="GO" id="GO:0050661">
    <property type="term" value="F:NADP binding"/>
    <property type="evidence" value="ECO:0000318"/>
    <property type="project" value="GO_Central"/>
</dbReference>
<proteinExistence type="inferred from homology"/>
<name>A7SCT0_NEMVE</name>
<comment type="catalytic activity">
    <reaction evidence="7">
        <text>(6S)-5,6,7,8-tetrahydrofolate + NADP(+) = 7,8-dihydrofolate + NADPH + H(+)</text>
        <dbReference type="Rhea" id="RHEA:15009"/>
        <dbReference type="ChEBI" id="CHEBI:15378"/>
        <dbReference type="ChEBI" id="CHEBI:57451"/>
        <dbReference type="ChEBI" id="CHEBI:57453"/>
        <dbReference type="ChEBI" id="CHEBI:57783"/>
        <dbReference type="ChEBI" id="CHEBI:58349"/>
        <dbReference type="EC" id="1.5.1.3"/>
    </reaction>
</comment>
<dbReference type="GO" id="GO:0046452">
    <property type="term" value="P:dihydrofolate metabolic process"/>
    <property type="evidence" value="ECO:0000318"/>
    <property type="project" value="GO_Central"/>
</dbReference>
<dbReference type="InParanoid" id="A7SCT0"/>
<dbReference type="PROSITE" id="PS00075">
    <property type="entry name" value="DHFR_1"/>
    <property type="match status" value="1"/>
</dbReference>
<dbReference type="PANTHER" id="PTHR48069:SF3">
    <property type="entry name" value="DIHYDROFOLATE REDUCTASE"/>
    <property type="match status" value="1"/>
</dbReference>
<evidence type="ECO:0000256" key="6">
    <source>
        <dbReference type="ARBA" id="ARBA00023002"/>
    </source>
</evidence>
<gene>
    <name evidence="10" type="ORF">NEMVEDRAFT_v1g210271</name>
</gene>
<dbReference type="OrthoDB" id="4664297at2759"/>
<comment type="pathway">
    <text evidence="1">Cofactor biosynthesis; tetrahydrofolate biosynthesis; 5,6,7,8-tetrahydrofolate from 7,8-dihydrofolate: step 1/1.</text>
</comment>
<sequence length="187" mass="21380">MAAVGVRFSCIVAMDLKRGIGKNNDLPWKIKGDMKFFTEKTSEVKTEGKQNAVIMGRKVWESIPEKFRPLKGRLNIVLSRTLSEPPQGAQLCRSFEQALTILSTDPYTKKIENVFVCGGSALYKDAMAHSACTRIYITYIDQEFDCDVFFPEFDQNTYHLVEDPDVPSVQHEEKGIKYKFCVYDRCQ</sequence>
<dbReference type="HOGENOM" id="CLU_043966_2_3_1"/>
<dbReference type="AlphaFoldDB" id="A7SCT0"/>
<reference evidence="10 11" key="1">
    <citation type="journal article" date="2007" name="Science">
        <title>Sea anemone genome reveals ancestral eumetazoan gene repertoire and genomic organization.</title>
        <authorList>
            <person name="Putnam N.H."/>
            <person name="Srivastava M."/>
            <person name="Hellsten U."/>
            <person name="Dirks B."/>
            <person name="Chapman J."/>
            <person name="Salamov A."/>
            <person name="Terry A."/>
            <person name="Shapiro H."/>
            <person name="Lindquist E."/>
            <person name="Kapitonov V.V."/>
            <person name="Jurka J."/>
            <person name="Genikhovich G."/>
            <person name="Grigoriev I.V."/>
            <person name="Lucas S.M."/>
            <person name="Steele R.E."/>
            <person name="Finnerty J.R."/>
            <person name="Technau U."/>
            <person name="Martindale M.Q."/>
            <person name="Rokhsar D.S."/>
        </authorList>
    </citation>
    <scope>NUCLEOTIDE SEQUENCE [LARGE SCALE GENOMIC DNA]</scope>
    <source>
        <strain evidence="11">CH2 X CH6</strain>
    </source>
</reference>
<dbReference type="InterPro" id="IPR017925">
    <property type="entry name" value="DHFR_CS"/>
</dbReference>
<feature type="domain" description="DHFR" evidence="9">
    <location>
        <begin position="7"/>
        <end position="185"/>
    </location>
</feature>
<evidence type="ECO:0000256" key="1">
    <source>
        <dbReference type="ARBA" id="ARBA00004903"/>
    </source>
</evidence>
<keyword evidence="5" id="KW-0521">NADP</keyword>
<dbReference type="KEGG" id="nve:5510046"/>
<dbReference type="SUPFAM" id="SSF53597">
    <property type="entry name" value="Dihydrofolate reductase-like"/>
    <property type="match status" value="1"/>
</dbReference>
<evidence type="ECO:0000256" key="5">
    <source>
        <dbReference type="ARBA" id="ARBA00022857"/>
    </source>
</evidence>
<keyword evidence="11" id="KW-1185">Reference proteome</keyword>
<dbReference type="Proteomes" id="UP000001593">
    <property type="component" value="Unassembled WGS sequence"/>
</dbReference>
<dbReference type="GO" id="GO:0005739">
    <property type="term" value="C:mitochondrion"/>
    <property type="evidence" value="ECO:0000318"/>
    <property type="project" value="GO_Central"/>
</dbReference>
<keyword evidence="4" id="KW-0554">One-carbon metabolism</keyword>
<dbReference type="GO" id="GO:0046655">
    <property type="term" value="P:folic acid metabolic process"/>
    <property type="evidence" value="ECO:0000318"/>
    <property type="project" value="GO_Central"/>
</dbReference>
<evidence type="ECO:0000256" key="7">
    <source>
        <dbReference type="ARBA" id="ARBA00048873"/>
    </source>
</evidence>
<dbReference type="CDD" id="cd00209">
    <property type="entry name" value="DHFR"/>
    <property type="match status" value="1"/>
</dbReference>
<dbReference type="InterPro" id="IPR012259">
    <property type="entry name" value="DHFR"/>
</dbReference>
<dbReference type="PRINTS" id="PR00070">
    <property type="entry name" value="DHFR"/>
</dbReference>
<dbReference type="PANTHER" id="PTHR48069">
    <property type="entry name" value="DIHYDROFOLATE REDUCTASE"/>
    <property type="match status" value="1"/>
</dbReference>
<evidence type="ECO:0000256" key="8">
    <source>
        <dbReference type="RuleBase" id="RU004474"/>
    </source>
</evidence>
<evidence type="ECO:0000313" key="10">
    <source>
        <dbReference type="EMBL" id="EDO38488.1"/>
    </source>
</evidence>
<dbReference type="STRING" id="45351.A7SCT0"/>
<dbReference type="EC" id="1.5.1.3" evidence="3"/>
<evidence type="ECO:0000313" key="11">
    <source>
        <dbReference type="Proteomes" id="UP000001593"/>
    </source>
</evidence>
<protein>
    <recommendedName>
        <fullName evidence="3">dihydrofolate reductase</fullName>
        <ecNumber evidence="3">1.5.1.3</ecNumber>
    </recommendedName>
</protein>
<accession>A7SCT0</accession>
<dbReference type="Gene3D" id="3.40.430.10">
    <property type="entry name" value="Dihydrofolate Reductase, subunit A"/>
    <property type="match status" value="1"/>
</dbReference>
<dbReference type="OMA" id="QYEFQMW"/>
<evidence type="ECO:0000259" key="9">
    <source>
        <dbReference type="PROSITE" id="PS51330"/>
    </source>
</evidence>
<evidence type="ECO:0000256" key="4">
    <source>
        <dbReference type="ARBA" id="ARBA00022563"/>
    </source>
</evidence>
<dbReference type="UniPathway" id="UPA00077">
    <property type="reaction ID" value="UER00158"/>
</dbReference>
<dbReference type="PhylomeDB" id="A7SCT0"/>
<dbReference type="PROSITE" id="PS51330">
    <property type="entry name" value="DHFR_2"/>
    <property type="match status" value="1"/>
</dbReference>
<dbReference type="FunCoup" id="A7SCT0">
    <property type="interactions" value="140"/>
</dbReference>
<dbReference type="InterPro" id="IPR024072">
    <property type="entry name" value="DHFR-like_dom_sf"/>
</dbReference>
<dbReference type="Pfam" id="PF00186">
    <property type="entry name" value="DHFR_1"/>
    <property type="match status" value="1"/>
</dbReference>
<dbReference type="EMBL" id="DS469625">
    <property type="protein sequence ID" value="EDO38488.1"/>
    <property type="molecule type" value="Genomic_DNA"/>
</dbReference>
<organism evidence="10 11">
    <name type="scientific">Nematostella vectensis</name>
    <name type="common">Starlet sea anemone</name>
    <dbReference type="NCBI Taxonomy" id="45351"/>
    <lineage>
        <taxon>Eukaryota</taxon>
        <taxon>Metazoa</taxon>
        <taxon>Cnidaria</taxon>
        <taxon>Anthozoa</taxon>
        <taxon>Hexacorallia</taxon>
        <taxon>Actiniaria</taxon>
        <taxon>Edwardsiidae</taxon>
        <taxon>Nematostella</taxon>
    </lineage>
</organism>
<dbReference type="InterPro" id="IPR001796">
    <property type="entry name" value="DHFR_dom"/>
</dbReference>
<evidence type="ECO:0000256" key="3">
    <source>
        <dbReference type="ARBA" id="ARBA00012856"/>
    </source>
</evidence>
<dbReference type="GO" id="GO:0004146">
    <property type="term" value="F:dihydrofolate reductase activity"/>
    <property type="evidence" value="ECO:0000318"/>
    <property type="project" value="GO_Central"/>
</dbReference>
<dbReference type="GO" id="GO:0006730">
    <property type="term" value="P:one-carbon metabolic process"/>
    <property type="evidence" value="ECO:0007669"/>
    <property type="project" value="UniProtKB-KW"/>
</dbReference>